<dbReference type="Proteomes" id="UP000215914">
    <property type="component" value="Chromosome 6"/>
</dbReference>
<dbReference type="Gene3D" id="1.20.1280.50">
    <property type="match status" value="1"/>
</dbReference>
<dbReference type="AlphaFoldDB" id="A0A251UK49"/>
<name>A0A251UK49_HELAN</name>
<dbReference type="PANTHER" id="PTHR38926:SF80">
    <property type="entry name" value="F-BOX DOMAIN, LEUCINE-RICH REPEAT DOMAIN SUPERFAMILY"/>
    <property type="match status" value="1"/>
</dbReference>
<reference evidence="3" key="3">
    <citation type="submission" date="2020-06" db="EMBL/GenBank/DDBJ databases">
        <title>Helianthus annuus Genome sequencing and assembly Release 2.</title>
        <authorList>
            <person name="Gouzy J."/>
            <person name="Langlade N."/>
            <person name="Munos S."/>
        </authorList>
    </citation>
    <scope>NUCLEOTIDE SEQUENCE</scope>
    <source>
        <tissue evidence="3">Leaves</tissue>
    </source>
</reference>
<feature type="domain" description="F-box" evidence="2">
    <location>
        <begin position="29"/>
        <end position="76"/>
    </location>
</feature>
<dbReference type="OMA" id="HCFNVFM"/>
<sequence>MDQQKAINLKKPVLGASQFKHIRKVKRPKRNWLDLPSEITANILHRIGVFDIFQNAQKVCTTWREICKDPAIWRVIYVDASFDTNANRAFEEMCKRAVDRSQGQLVDITIVRFCNEEILEYIANRSIQLKRLTIACCDDFSNRIWTKCLVKFPLLEELSLYATNISREGIETAGRYCSKLKTLKVNQENYRFWDYYSDGEYEPNDFMDDWIATAIGENLHELRHLELIGSPMTNEGLKMILDGCHHLELLDLRRCLFLHLGGDLWKRCLQQIKCVKLPNHFPEGCPFIYKTDEFSDEFGGFCEEYYDESEVGYDEESEGGSDEESEGGSDE</sequence>
<dbReference type="EMBL" id="MNCJ02000321">
    <property type="protein sequence ID" value="KAF5803113.1"/>
    <property type="molecule type" value="Genomic_DNA"/>
</dbReference>
<evidence type="ECO:0000256" key="1">
    <source>
        <dbReference type="SAM" id="MobiDB-lite"/>
    </source>
</evidence>
<dbReference type="Gene3D" id="3.80.10.10">
    <property type="entry name" value="Ribonuclease Inhibitor"/>
    <property type="match status" value="1"/>
</dbReference>
<dbReference type="Pfam" id="PF12937">
    <property type="entry name" value="F-box-like"/>
    <property type="match status" value="1"/>
</dbReference>
<gene>
    <name evidence="4" type="ORF">HannXRQ_Chr06g0182901</name>
    <name evidence="3" type="ORF">HanXRQr2_Chr06g0267531</name>
</gene>
<dbReference type="InterPro" id="IPR001810">
    <property type="entry name" value="F-box_dom"/>
</dbReference>
<keyword evidence="5" id="KW-1185">Reference proteome</keyword>
<evidence type="ECO:0000313" key="5">
    <source>
        <dbReference type="Proteomes" id="UP000215914"/>
    </source>
</evidence>
<evidence type="ECO:0000259" key="2">
    <source>
        <dbReference type="PROSITE" id="PS50181"/>
    </source>
</evidence>
<reference evidence="3 5" key="1">
    <citation type="journal article" date="2017" name="Nature">
        <title>The sunflower genome provides insights into oil metabolism, flowering and Asterid evolution.</title>
        <authorList>
            <person name="Badouin H."/>
            <person name="Gouzy J."/>
            <person name="Grassa C.J."/>
            <person name="Murat F."/>
            <person name="Staton S.E."/>
            <person name="Cottret L."/>
            <person name="Lelandais-Briere C."/>
            <person name="Owens G.L."/>
            <person name="Carrere S."/>
            <person name="Mayjonade B."/>
            <person name="Legrand L."/>
            <person name="Gill N."/>
            <person name="Kane N.C."/>
            <person name="Bowers J.E."/>
            <person name="Hubner S."/>
            <person name="Bellec A."/>
            <person name="Berard A."/>
            <person name="Berges H."/>
            <person name="Blanchet N."/>
            <person name="Boniface M.C."/>
            <person name="Brunel D."/>
            <person name="Catrice O."/>
            <person name="Chaidir N."/>
            <person name="Claudel C."/>
            <person name="Donnadieu C."/>
            <person name="Faraut T."/>
            <person name="Fievet G."/>
            <person name="Helmstetter N."/>
            <person name="King M."/>
            <person name="Knapp S.J."/>
            <person name="Lai Z."/>
            <person name="Le Paslier M.C."/>
            <person name="Lippi Y."/>
            <person name="Lorenzon L."/>
            <person name="Mandel J.R."/>
            <person name="Marage G."/>
            <person name="Marchand G."/>
            <person name="Marquand E."/>
            <person name="Bret-Mestries E."/>
            <person name="Morien E."/>
            <person name="Nambeesan S."/>
            <person name="Nguyen T."/>
            <person name="Pegot-Espagnet P."/>
            <person name="Pouilly N."/>
            <person name="Raftis F."/>
            <person name="Sallet E."/>
            <person name="Schiex T."/>
            <person name="Thomas J."/>
            <person name="Vandecasteele C."/>
            <person name="Vares D."/>
            <person name="Vear F."/>
            <person name="Vautrin S."/>
            <person name="Crespi M."/>
            <person name="Mangin B."/>
            <person name="Burke J.M."/>
            <person name="Salse J."/>
            <person name="Munos S."/>
            <person name="Vincourt P."/>
            <person name="Rieseberg L.H."/>
            <person name="Langlade N.B."/>
        </authorList>
    </citation>
    <scope>NUCLEOTIDE SEQUENCE [LARGE SCALE GENOMIC DNA]</scope>
    <source>
        <strain evidence="5">cv. SF193</strain>
        <tissue evidence="3">Leaves</tissue>
    </source>
</reference>
<dbReference type="GO" id="GO:1905761">
    <property type="term" value="F:SCF ubiquitin ligase complex binding"/>
    <property type="evidence" value="ECO:0000318"/>
    <property type="project" value="GO_Central"/>
</dbReference>
<dbReference type="Gramene" id="mRNA:HanXRQr2_Chr06g0267531">
    <property type="protein sequence ID" value="mRNA:HanXRQr2_Chr06g0267531"/>
    <property type="gene ID" value="HanXRQr2_Chr06g0267531"/>
</dbReference>
<dbReference type="InterPro" id="IPR032675">
    <property type="entry name" value="LRR_dom_sf"/>
</dbReference>
<dbReference type="PROSITE" id="PS50181">
    <property type="entry name" value="FBOX"/>
    <property type="match status" value="1"/>
</dbReference>
<evidence type="ECO:0000313" key="3">
    <source>
        <dbReference type="EMBL" id="KAF5803113.1"/>
    </source>
</evidence>
<dbReference type="InterPro" id="IPR036047">
    <property type="entry name" value="F-box-like_dom_sf"/>
</dbReference>
<dbReference type="EMBL" id="CM007895">
    <property type="protein sequence ID" value="OTG23474.1"/>
    <property type="molecule type" value="Genomic_DNA"/>
</dbReference>
<dbReference type="PANTHER" id="PTHR38926">
    <property type="entry name" value="F-BOX DOMAIN CONTAINING PROTEIN, EXPRESSED"/>
    <property type="match status" value="1"/>
</dbReference>
<accession>A0A251UK49</accession>
<dbReference type="CDD" id="cd22164">
    <property type="entry name" value="F-box_AtSKIP19-like"/>
    <property type="match status" value="1"/>
</dbReference>
<feature type="region of interest" description="Disordered" evidence="1">
    <location>
        <begin position="309"/>
        <end position="331"/>
    </location>
</feature>
<dbReference type="SUPFAM" id="SSF52047">
    <property type="entry name" value="RNI-like"/>
    <property type="match status" value="1"/>
</dbReference>
<reference evidence="4" key="2">
    <citation type="submission" date="2017-02" db="EMBL/GenBank/DDBJ databases">
        <title>Sunflower complete genome.</title>
        <authorList>
            <person name="Langlade N."/>
            <person name="Munos S."/>
        </authorList>
    </citation>
    <scope>NUCLEOTIDE SEQUENCE [LARGE SCALE GENOMIC DNA]</scope>
    <source>
        <tissue evidence="4">Leaves</tissue>
    </source>
</reference>
<proteinExistence type="predicted"/>
<evidence type="ECO:0000313" key="4">
    <source>
        <dbReference type="EMBL" id="OTG23474.1"/>
    </source>
</evidence>
<dbReference type="InParanoid" id="A0A251UK49"/>
<dbReference type="OrthoDB" id="2095648at2759"/>
<dbReference type="SUPFAM" id="SSF81383">
    <property type="entry name" value="F-box domain"/>
    <property type="match status" value="1"/>
</dbReference>
<organism evidence="4 5">
    <name type="scientific">Helianthus annuus</name>
    <name type="common">Common sunflower</name>
    <dbReference type="NCBI Taxonomy" id="4232"/>
    <lineage>
        <taxon>Eukaryota</taxon>
        <taxon>Viridiplantae</taxon>
        <taxon>Streptophyta</taxon>
        <taxon>Embryophyta</taxon>
        <taxon>Tracheophyta</taxon>
        <taxon>Spermatophyta</taxon>
        <taxon>Magnoliopsida</taxon>
        <taxon>eudicotyledons</taxon>
        <taxon>Gunneridae</taxon>
        <taxon>Pentapetalae</taxon>
        <taxon>asterids</taxon>
        <taxon>campanulids</taxon>
        <taxon>Asterales</taxon>
        <taxon>Asteraceae</taxon>
        <taxon>Asteroideae</taxon>
        <taxon>Heliantheae alliance</taxon>
        <taxon>Heliantheae</taxon>
        <taxon>Helianthus</taxon>
    </lineage>
</organism>
<protein>
    <submittedName>
        <fullName evidence="3">F-box domain, leucine-rich repeat domain superfamily, F-box-like domain superfamily</fullName>
    </submittedName>
    <submittedName>
        <fullName evidence="4">Putative F-box domain, Leucine-rich repeat domain, L domain-like protein</fullName>
    </submittedName>
</protein>